<dbReference type="EC" id="5.4.99.25" evidence="3"/>
<evidence type="ECO:0000259" key="7">
    <source>
        <dbReference type="Pfam" id="PF16198"/>
    </source>
</evidence>
<dbReference type="Pfam" id="PF01509">
    <property type="entry name" value="TruB_N"/>
    <property type="match status" value="1"/>
</dbReference>
<keyword evidence="5" id="KW-0413">Isomerase</keyword>
<evidence type="ECO:0000259" key="6">
    <source>
        <dbReference type="Pfam" id="PF01509"/>
    </source>
</evidence>
<comment type="catalytic activity">
    <reaction evidence="1">
        <text>a uridine in mRNA = a pseudouridine in mRNA</text>
        <dbReference type="Rhea" id="RHEA:56644"/>
        <dbReference type="Rhea" id="RHEA-COMP:14658"/>
        <dbReference type="Rhea" id="RHEA-COMP:14659"/>
        <dbReference type="ChEBI" id="CHEBI:65314"/>
        <dbReference type="ChEBI" id="CHEBI:65315"/>
    </reaction>
</comment>
<dbReference type="GO" id="GO:0005634">
    <property type="term" value="C:nucleus"/>
    <property type="evidence" value="ECO:0007669"/>
    <property type="project" value="TreeGrafter"/>
</dbReference>
<evidence type="ECO:0000313" key="8">
    <source>
        <dbReference type="EMBL" id="ORE07489.1"/>
    </source>
</evidence>
<dbReference type="InterPro" id="IPR014780">
    <property type="entry name" value="tRNA_psdUridine_synth_TruB"/>
</dbReference>
<proteinExistence type="inferred from homology"/>
<keyword evidence="4" id="KW-0819">tRNA processing</keyword>
<dbReference type="GO" id="GO:0003723">
    <property type="term" value="F:RNA binding"/>
    <property type="evidence" value="ECO:0007669"/>
    <property type="project" value="InterPro"/>
</dbReference>
<dbReference type="GO" id="GO:0006400">
    <property type="term" value="P:tRNA modification"/>
    <property type="evidence" value="ECO:0007669"/>
    <property type="project" value="TreeGrafter"/>
</dbReference>
<dbReference type="EMBL" id="KV921903">
    <property type="protein sequence ID" value="ORE07489.1"/>
    <property type="molecule type" value="Genomic_DNA"/>
</dbReference>
<feature type="domain" description="Pseudouridine synthase II N-terminal" evidence="6">
    <location>
        <begin position="1"/>
        <end position="129"/>
    </location>
</feature>
<feature type="domain" description="tRNA pseudouridylate synthase B C-terminal" evidence="7">
    <location>
        <begin position="130"/>
        <end position="163"/>
    </location>
</feature>
<dbReference type="InterPro" id="IPR020103">
    <property type="entry name" value="PsdUridine_synth_cat_dom_sf"/>
</dbReference>
<dbReference type="OrthoDB" id="9995526at2759"/>
<dbReference type="InterPro" id="IPR002501">
    <property type="entry name" value="PsdUridine_synth_N"/>
</dbReference>
<evidence type="ECO:0000256" key="3">
    <source>
        <dbReference type="ARBA" id="ARBA00012787"/>
    </source>
</evidence>
<dbReference type="PANTHER" id="PTHR13767:SF2">
    <property type="entry name" value="PSEUDOURIDYLATE SYNTHASE TRUB1"/>
    <property type="match status" value="1"/>
</dbReference>
<dbReference type="GO" id="GO:0160148">
    <property type="term" value="F:tRNA pseudouridine(55) synthase activity"/>
    <property type="evidence" value="ECO:0007669"/>
    <property type="project" value="UniProtKB-EC"/>
</dbReference>
<dbReference type="InterPro" id="IPR032819">
    <property type="entry name" value="TruB_C"/>
</dbReference>
<comment type="similarity">
    <text evidence="2">Belongs to the pseudouridine synthase TruB family.</text>
</comment>
<accession>A0A1X0R638</accession>
<dbReference type="VEuPathDB" id="FungiDB:BCV72DRAFT_205502"/>
<reference evidence="8" key="1">
    <citation type="journal article" date="2016" name="Proc. Natl. Acad. Sci. U.S.A.">
        <title>Lipid metabolic changes in an early divergent fungus govern the establishment of a mutualistic symbiosis with endobacteria.</title>
        <authorList>
            <person name="Lastovetsky O.A."/>
            <person name="Gaspar M.L."/>
            <person name="Mondo S.J."/>
            <person name="LaButti K.M."/>
            <person name="Sandor L."/>
            <person name="Grigoriev I.V."/>
            <person name="Henry S.A."/>
            <person name="Pawlowska T.E."/>
        </authorList>
    </citation>
    <scope>NUCLEOTIDE SEQUENCE [LARGE SCALE GENOMIC DNA]</scope>
    <source>
        <strain evidence="8">ATCC 52814</strain>
    </source>
</reference>
<dbReference type="Gene3D" id="3.30.2350.10">
    <property type="entry name" value="Pseudouridine synthase"/>
    <property type="match status" value="1"/>
</dbReference>
<evidence type="ECO:0000256" key="4">
    <source>
        <dbReference type="ARBA" id="ARBA00022694"/>
    </source>
</evidence>
<dbReference type="Proteomes" id="UP000242414">
    <property type="component" value="Unassembled WGS sequence"/>
</dbReference>
<evidence type="ECO:0000256" key="1">
    <source>
        <dbReference type="ARBA" id="ARBA00001166"/>
    </source>
</evidence>
<dbReference type="AlphaFoldDB" id="A0A1X0R638"/>
<feature type="non-terminal residue" evidence="8">
    <location>
        <position position="1"/>
    </location>
</feature>
<organism evidence="8">
    <name type="scientific">Rhizopus microsporus var. microsporus</name>
    <dbReference type="NCBI Taxonomy" id="86635"/>
    <lineage>
        <taxon>Eukaryota</taxon>
        <taxon>Fungi</taxon>
        <taxon>Fungi incertae sedis</taxon>
        <taxon>Mucoromycota</taxon>
        <taxon>Mucoromycotina</taxon>
        <taxon>Mucoromycetes</taxon>
        <taxon>Mucorales</taxon>
        <taxon>Mucorineae</taxon>
        <taxon>Rhizopodaceae</taxon>
        <taxon>Rhizopus</taxon>
    </lineage>
</organism>
<sequence length="191" mass="21294">LVLGIGNGCKELTKYLEGSKEYIVTAKLGQATDTYDVDGKIVKEGRTDHLTSSLVKETLSTFKGQITQIPPIYSALKMNGKRLYDYARENIPLPEEIKPRVAFVKDIELLNYGNDTCVFRVECGGGTYMRSIVHDMAIAMGTFGHMTALKRTKQGLFTLDDTLPLDWESISLVNVKSKIEEKQQIVSLPKS</sequence>
<protein>
    <recommendedName>
        <fullName evidence="3">tRNA pseudouridine(55) synthase</fullName>
        <ecNumber evidence="3">5.4.99.25</ecNumber>
    </recommendedName>
</protein>
<dbReference type="PANTHER" id="PTHR13767">
    <property type="entry name" value="TRNA-PSEUDOURIDINE SYNTHASE"/>
    <property type="match status" value="1"/>
</dbReference>
<evidence type="ECO:0000256" key="5">
    <source>
        <dbReference type="ARBA" id="ARBA00023235"/>
    </source>
</evidence>
<dbReference type="Pfam" id="PF16198">
    <property type="entry name" value="TruB_C_2"/>
    <property type="match status" value="1"/>
</dbReference>
<gene>
    <name evidence="8" type="ORF">BCV72DRAFT_205502</name>
</gene>
<dbReference type="GO" id="GO:1990481">
    <property type="term" value="P:mRNA pseudouridine synthesis"/>
    <property type="evidence" value="ECO:0007669"/>
    <property type="project" value="TreeGrafter"/>
</dbReference>
<evidence type="ECO:0000256" key="2">
    <source>
        <dbReference type="ARBA" id="ARBA00008999"/>
    </source>
</evidence>
<dbReference type="SUPFAM" id="SSF55120">
    <property type="entry name" value="Pseudouridine synthase"/>
    <property type="match status" value="1"/>
</dbReference>
<name>A0A1X0R638_RHIZD</name>